<evidence type="ECO:0000313" key="6">
    <source>
        <dbReference type="EMBL" id="RTR33138.1"/>
    </source>
</evidence>
<evidence type="ECO:0000259" key="5">
    <source>
        <dbReference type="Pfam" id="PF00933"/>
    </source>
</evidence>
<dbReference type="InterPro" id="IPR025453">
    <property type="entry name" value="DUF4309"/>
</dbReference>
<dbReference type="InterPro" id="IPR017853">
    <property type="entry name" value="GH"/>
</dbReference>
<proteinExistence type="inferred from homology"/>
<dbReference type="EMBL" id="RXNT01000005">
    <property type="protein sequence ID" value="RTR33138.1"/>
    <property type="molecule type" value="Genomic_DNA"/>
</dbReference>
<accession>A0A431WCT7</accession>
<evidence type="ECO:0000256" key="2">
    <source>
        <dbReference type="ARBA" id="ARBA00022801"/>
    </source>
</evidence>
<dbReference type="Pfam" id="PF14172">
    <property type="entry name" value="DUF4309"/>
    <property type="match status" value="1"/>
</dbReference>
<comment type="caution">
    <text evidence="6">The sequence shown here is derived from an EMBL/GenBank/DDBJ whole genome shotgun (WGS) entry which is preliminary data.</text>
</comment>
<gene>
    <name evidence="6" type="ORF">EKG37_08765</name>
</gene>
<keyword evidence="4" id="KW-0812">Transmembrane</keyword>
<keyword evidence="3 6" id="KW-0326">Glycosidase</keyword>
<keyword evidence="4" id="KW-0472">Membrane</keyword>
<dbReference type="InterPro" id="IPR036962">
    <property type="entry name" value="Glyco_hydro_3_N_sf"/>
</dbReference>
<dbReference type="GO" id="GO:0005975">
    <property type="term" value="P:carbohydrate metabolic process"/>
    <property type="evidence" value="ECO:0007669"/>
    <property type="project" value="InterPro"/>
</dbReference>
<dbReference type="SUPFAM" id="SSF51445">
    <property type="entry name" value="(Trans)glycosidases"/>
    <property type="match status" value="1"/>
</dbReference>
<dbReference type="GO" id="GO:0004563">
    <property type="term" value="F:beta-N-acetylhexosaminidase activity"/>
    <property type="evidence" value="ECO:0007669"/>
    <property type="project" value="UniProtKB-EC"/>
</dbReference>
<dbReference type="OrthoDB" id="9805821at2"/>
<name>A0A431WCT7_9BACI</name>
<evidence type="ECO:0000256" key="3">
    <source>
        <dbReference type="ARBA" id="ARBA00023295"/>
    </source>
</evidence>
<protein>
    <submittedName>
        <fullName evidence="6">Beta-N-acetylhexosaminidase</fullName>
        <ecNumber evidence="6">3.2.1.52</ecNumber>
    </submittedName>
</protein>
<keyword evidence="2 6" id="KW-0378">Hydrolase</keyword>
<reference evidence="6 7" key="1">
    <citation type="submission" date="2018-12" db="EMBL/GenBank/DDBJ databases">
        <title>Bacillus yapensis draft genome sequence.</title>
        <authorList>
            <person name="Yu L."/>
            <person name="Xu X."/>
            <person name="Tang X."/>
        </authorList>
    </citation>
    <scope>NUCLEOTIDE SEQUENCE [LARGE SCALE GENOMIC DNA]</scope>
    <source>
        <strain evidence="6 7">XXST-01</strain>
    </source>
</reference>
<dbReference type="Pfam" id="PF00933">
    <property type="entry name" value="Glyco_hydro_3"/>
    <property type="match status" value="1"/>
</dbReference>
<dbReference type="Proteomes" id="UP000271374">
    <property type="component" value="Unassembled WGS sequence"/>
</dbReference>
<dbReference type="GO" id="GO:0009254">
    <property type="term" value="P:peptidoglycan turnover"/>
    <property type="evidence" value="ECO:0007669"/>
    <property type="project" value="TreeGrafter"/>
</dbReference>
<dbReference type="EC" id="3.2.1.52" evidence="6"/>
<feature type="domain" description="Glycoside hydrolase family 3 N-terminal" evidence="5">
    <location>
        <begin position="215"/>
        <end position="535"/>
    </location>
</feature>
<evidence type="ECO:0000256" key="4">
    <source>
        <dbReference type="SAM" id="Phobius"/>
    </source>
</evidence>
<feature type="transmembrane region" description="Helical" evidence="4">
    <location>
        <begin position="12"/>
        <end position="33"/>
    </location>
</feature>
<sequence>MNKKCRFRRQKVFKKIIFIFVSIAMIGLVYYLFFEKKDSEQTSQLPANQEEPSSTDEVPIIDKIYSLSKKGMILEVPFTAGETGYEEVTKIFGTPENMDETSVGDYAVYPEKRVTIGYKKSIAFDLRSYAKELEKIHYKEVLDQLGEPTDIKYYQDAKYDQIILTYRISDEYQLKWILDKPTEKKPNPTVHHISVVATKPSKQLPIPEMVDRMSLDEKIGQMIFAGVEGTKSNGDADRLVREYKVGGIILNGENITTPSQTVAYINDLKARNSINKVPLFLGIDQEGGRITKLPGELQNIPTNLEIGKMNDPAFSFELGTVLGKLVKAYGFNINFAPVLDVNSNPDNPVIGDRSFSANPDVVSTLGIQTMKGIQSENIIASVKHFPGHGDTSVDSHLELPTVNKSRTQLEELELIPFKRAIDEGADMVMVAHILLPKLDDYPSSMSKVIMTDFLREGLGYDGVIITDDMTMEAIAGNFDLGDAAIRSIKAGSDIVMVAHDYDKMIHVIEEMRKAVEKGEISEERINESVTRILQLKEKYRIEDSRVGKVNVDTLNQMIGTVLPNS</sequence>
<dbReference type="PANTHER" id="PTHR30480:SF16">
    <property type="entry name" value="GLYCOSIDE HYDROLASE FAMILY 3 DOMAIN PROTEIN"/>
    <property type="match status" value="1"/>
</dbReference>
<evidence type="ECO:0000313" key="7">
    <source>
        <dbReference type="Proteomes" id="UP000271374"/>
    </source>
</evidence>
<organism evidence="6 7">
    <name type="scientific">Bacillus yapensis</name>
    <dbReference type="NCBI Taxonomy" id="2492960"/>
    <lineage>
        <taxon>Bacteria</taxon>
        <taxon>Bacillati</taxon>
        <taxon>Bacillota</taxon>
        <taxon>Bacilli</taxon>
        <taxon>Bacillales</taxon>
        <taxon>Bacillaceae</taxon>
        <taxon>Bacillus</taxon>
    </lineage>
</organism>
<dbReference type="Gene3D" id="3.20.20.300">
    <property type="entry name" value="Glycoside hydrolase, family 3, N-terminal domain"/>
    <property type="match status" value="1"/>
</dbReference>
<keyword evidence="7" id="KW-1185">Reference proteome</keyword>
<comment type="similarity">
    <text evidence="1">Belongs to the glycosyl hydrolase 3 family.</text>
</comment>
<evidence type="ECO:0000256" key="1">
    <source>
        <dbReference type="ARBA" id="ARBA00005336"/>
    </source>
</evidence>
<dbReference type="AlphaFoldDB" id="A0A431WCT7"/>
<dbReference type="PANTHER" id="PTHR30480">
    <property type="entry name" value="BETA-HEXOSAMINIDASE-RELATED"/>
    <property type="match status" value="1"/>
</dbReference>
<dbReference type="NCBIfam" id="NF003740">
    <property type="entry name" value="PRK05337.1"/>
    <property type="match status" value="1"/>
</dbReference>
<dbReference type="InterPro" id="IPR050226">
    <property type="entry name" value="NagZ_Beta-hexosaminidase"/>
</dbReference>
<dbReference type="InterPro" id="IPR001764">
    <property type="entry name" value="Glyco_hydro_3_N"/>
</dbReference>
<keyword evidence="4" id="KW-1133">Transmembrane helix</keyword>